<accession>A0AAE0JXV2</accession>
<dbReference type="FunFam" id="3.40.50.1000:FF:000001">
    <property type="entry name" value="Phospholipid-transporting ATPase IC"/>
    <property type="match status" value="1"/>
</dbReference>
<dbReference type="Gene3D" id="2.70.150.10">
    <property type="entry name" value="Calcium-transporting ATPase, cytoplasmic transduction domain A"/>
    <property type="match status" value="1"/>
</dbReference>
<keyword evidence="4" id="KW-0547">Nucleotide-binding</keyword>
<evidence type="ECO:0000256" key="7">
    <source>
        <dbReference type="ARBA" id="ARBA00022989"/>
    </source>
</evidence>
<dbReference type="PROSITE" id="PS00154">
    <property type="entry name" value="ATPASE_E1_E2"/>
    <property type="match status" value="1"/>
</dbReference>
<dbReference type="Pfam" id="PF00689">
    <property type="entry name" value="Cation_ATPase_C"/>
    <property type="match status" value="1"/>
</dbReference>
<evidence type="ECO:0000256" key="8">
    <source>
        <dbReference type="ARBA" id="ARBA00023136"/>
    </source>
</evidence>
<dbReference type="EMBL" id="JAULSW010000012">
    <property type="protein sequence ID" value="KAK3366369.1"/>
    <property type="molecule type" value="Genomic_DNA"/>
</dbReference>
<sequence length="394" mass="43221">MWQDWSSSPVMASIKTMIPDECFLIRDGAQVSTMTADVVPGDILLLNAGDKLPADVRFTNISSDAKFDRSILTVADCVSVVVAFISESLPVALTASLTISANMMRKNKVLCKSLKTVETLGAVSVICSDKTGTLTEVTPDTARDILVADRSTSGNLASDALDQLRSVAGLYLKRCWTTKFNLAFDSKNKFMIRLIGFTRPDGLSLAIPSSNAGISEPGFSHHQGSPGDLARPVLQVTGDFALNAQAIAREWVRHPRNRDLVFYVVLVSRAKRDPLWGAVVLVWQPPRPGLLRPEAKRGNSIYFIDLIVMQWFNLLAVRARRLSIFQHPPLFKRETMNSFLFPAILFALVMTFSGCIIPSLQSTVGTAQVGGILLFDESRKFLSGLRQQHSLHGG</sequence>
<dbReference type="Gene3D" id="1.20.1110.10">
    <property type="entry name" value="Calcium-transporting ATPase, transmembrane domain"/>
    <property type="match status" value="2"/>
</dbReference>
<evidence type="ECO:0000313" key="12">
    <source>
        <dbReference type="EMBL" id="KAK3366369.1"/>
    </source>
</evidence>
<name>A0AAE0JXV2_9PEZI</name>
<dbReference type="GO" id="GO:0036376">
    <property type="term" value="P:sodium ion export across plasma membrane"/>
    <property type="evidence" value="ECO:0007669"/>
    <property type="project" value="TreeGrafter"/>
</dbReference>
<organism evidence="12 13">
    <name type="scientific">Podospora didyma</name>
    <dbReference type="NCBI Taxonomy" id="330526"/>
    <lineage>
        <taxon>Eukaryota</taxon>
        <taxon>Fungi</taxon>
        <taxon>Dikarya</taxon>
        <taxon>Ascomycota</taxon>
        <taxon>Pezizomycotina</taxon>
        <taxon>Sordariomycetes</taxon>
        <taxon>Sordariomycetidae</taxon>
        <taxon>Sordariales</taxon>
        <taxon>Podosporaceae</taxon>
        <taxon>Podospora</taxon>
    </lineage>
</organism>
<keyword evidence="8 9" id="KW-0472">Membrane</keyword>
<feature type="transmembrane region" description="Helical" evidence="9">
    <location>
        <begin position="301"/>
        <end position="319"/>
    </location>
</feature>
<dbReference type="Proteomes" id="UP001285441">
    <property type="component" value="Unassembled WGS sequence"/>
</dbReference>
<dbReference type="SUPFAM" id="SSF81665">
    <property type="entry name" value="Calcium ATPase, transmembrane domain M"/>
    <property type="match status" value="1"/>
</dbReference>
<keyword evidence="2" id="KW-1003">Cell membrane</keyword>
<keyword evidence="6" id="KW-1278">Translocase</keyword>
<dbReference type="InterPro" id="IPR059000">
    <property type="entry name" value="ATPase_P-type_domA"/>
</dbReference>
<keyword evidence="3 9" id="KW-0812">Transmembrane</keyword>
<evidence type="ECO:0000256" key="1">
    <source>
        <dbReference type="ARBA" id="ARBA00004651"/>
    </source>
</evidence>
<feature type="transmembrane region" description="Helical" evidence="9">
    <location>
        <begin position="339"/>
        <end position="360"/>
    </location>
</feature>
<protein>
    <submittedName>
        <fullName evidence="12">Uncharacterized protein</fullName>
    </submittedName>
</protein>
<evidence type="ECO:0000259" key="10">
    <source>
        <dbReference type="Pfam" id="PF00122"/>
    </source>
</evidence>
<dbReference type="AlphaFoldDB" id="A0AAE0JXV2"/>
<dbReference type="PANTHER" id="PTHR43294">
    <property type="entry name" value="SODIUM/POTASSIUM-TRANSPORTING ATPASE SUBUNIT ALPHA"/>
    <property type="match status" value="1"/>
</dbReference>
<evidence type="ECO:0000256" key="2">
    <source>
        <dbReference type="ARBA" id="ARBA00022475"/>
    </source>
</evidence>
<dbReference type="GO" id="GO:0005524">
    <property type="term" value="F:ATP binding"/>
    <property type="evidence" value="ECO:0007669"/>
    <property type="project" value="UniProtKB-KW"/>
</dbReference>
<reference evidence="12" key="2">
    <citation type="submission" date="2023-06" db="EMBL/GenBank/DDBJ databases">
        <authorList>
            <consortium name="Lawrence Berkeley National Laboratory"/>
            <person name="Haridas S."/>
            <person name="Hensen N."/>
            <person name="Bonometti L."/>
            <person name="Westerberg I."/>
            <person name="Brannstrom I.O."/>
            <person name="Guillou S."/>
            <person name="Cros-Aarteil S."/>
            <person name="Calhoun S."/>
            <person name="Kuo A."/>
            <person name="Mondo S."/>
            <person name="Pangilinan J."/>
            <person name="Riley R."/>
            <person name="LaButti K."/>
            <person name="Andreopoulos B."/>
            <person name="Lipzen A."/>
            <person name="Chen C."/>
            <person name="Yanf M."/>
            <person name="Daum C."/>
            <person name="Ng V."/>
            <person name="Clum A."/>
            <person name="Steindorff A."/>
            <person name="Ohm R."/>
            <person name="Martin F."/>
            <person name="Silar P."/>
            <person name="Natvig D."/>
            <person name="Lalanne C."/>
            <person name="Gautier V."/>
            <person name="Ament-velasquez S.L."/>
            <person name="Kruys A."/>
            <person name="Hutchinson M.I."/>
            <person name="Powell A.J."/>
            <person name="Barry K."/>
            <person name="Miller A.N."/>
            <person name="Grigoriev I.V."/>
            <person name="Debuchy R."/>
            <person name="Gladieux P."/>
            <person name="Thoren M.H."/>
            <person name="Johannesson H."/>
        </authorList>
    </citation>
    <scope>NUCLEOTIDE SEQUENCE</scope>
    <source>
        <strain evidence="12">CBS 232.78</strain>
    </source>
</reference>
<gene>
    <name evidence="12" type="ORF">B0H63DRAFT_536275</name>
</gene>
<evidence type="ECO:0000259" key="11">
    <source>
        <dbReference type="Pfam" id="PF00689"/>
    </source>
</evidence>
<reference evidence="12" key="1">
    <citation type="journal article" date="2023" name="Mol. Phylogenet. Evol.">
        <title>Genome-scale phylogeny and comparative genomics of the fungal order Sordariales.</title>
        <authorList>
            <person name="Hensen N."/>
            <person name="Bonometti L."/>
            <person name="Westerberg I."/>
            <person name="Brannstrom I.O."/>
            <person name="Guillou S."/>
            <person name="Cros-Aarteil S."/>
            <person name="Calhoun S."/>
            <person name="Haridas S."/>
            <person name="Kuo A."/>
            <person name="Mondo S."/>
            <person name="Pangilinan J."/>
            <person name="Riley R."/>
            <person name="LaButti K."/>
            <person name="Andreopoulos B."/>
            <person name="Lipzen A."/>
            <person name="Chen C."/>
            <person name="Yan M."/>
            <person name="Daum C."/>
            <person name="Ng V."/>
            <person name="Clum A."/>
            <person name="Steindorff A."/>
            <person name="Ohm R.A."/>
            <person name="Martin F."/>
            <person name="Silar P."/>
            <person name="Natvig D.O."/>
            <person name="Lalanne C."/>
            <person name="Gautier V."/>
            <person name="Ament-Velasquez S.L."/>
            <person name="Kruys A."/>
            <person name="Hutchinson M.I."/>
            <person name="Powell A.J."/>
            <person name="Barry K."/>
            <person name="Miller A.N."/>
            <person name="Grigoriev I.V."/>
            <person name="Debuchy R."/>
            <person name="Gladieux P."/>
            <person name="Hiltunen Thoren M."/>
            <person name="Johannesson H."/>
        </authorList>
    </citation>
    <scope>NUCLEOTIDE SEQUENCE</scope>
    <source>
        <strain evidence="12">CBS 232.78</strain>
    </source>
</reference>
<dbReference type="InterPro" id="IPR008250">
    <property type="entry name" value="ATPase_P-typ_transduc_dom_A_sf"/>
</dbReference>
<proteinExistence type="predicted"/>
<comment type="caution">
    <text evidence="12">The sequence shown here is derived from an EMBL/GenBank/DDBJ whole genome shotgun (WGS) entry which is preliminary data.</text>
</comment>
<feature type="domain" description="Cation-transporting P-type ATPase C-terminal" evidence="11">
    <location>
        <begin position="297"/>
        <end position="370"/>
    </location>
</feature>
<keyword evidence="13" id="KW-1185">Reference proteome</keyword>
<dbReference type="InterPro" id="IPR018303">
    <property type="entry name" value="ATPase_P-typ_P_site"/>
</dbReference>
<dbReference type="Pfam" id="PF00122">
    <property type="entry name" value="E1-E2_ATPase"/>
    <property type="match status" value="1"/>
</dbReference>
<dbReference type="GO" id="GO:0030007">
    <property type="term" value="P:intracellular potassium ion homeostasis"/>
    <property type="evidence" value="ECO:0007669"/>
    <property type="project" value="TreeGrafter"/>
</dbReference>
<evidence type="ECO:0000313" key="13">
    <source>
        <dbReference type="Proteomes" id="UP001285441"/>
    </source>
</evidence>
<evidence type="ECO:0000256" key="9">
    <source>
        <dbReference type="SAM" id="Phobius"/>
    </source>
</evidence>
<dbReference type="Gene3D" id="3.40.50.1000">
    <property type="entry name" value="HAD superfamily/HAD-like"/>
    <property type="match status" value="1"/>
</dbReference>
<dbReference type="InterPro" id="IPR023298">
    <property type="entry name" value="ATPase_P-typ_TM_dom_sf"/>
</dbReference>
<dbReference type="GO" id="GO:1902600">
    <property type="term" value="P:proton transmembrane transport"/>
    <property type="evidence" value="ECO:0007669"/>
    <property type="project" value="TreeGrafter"/>
</dbReference>
<evidence type="ECO:0000256" key="6">
    <source>
        <dbReference type="ARBA" id="ARBA00022967"/>
    </source>
</evidence>
<dbReference type="InterPro" id="IPR023214">
    <property type="entry name" value="HAD_sf"/>
</dbReference>
<feature type="domain" description="P-type ATPase A" evidence="10">
    <location>
        <begin position="17"/>
        <end position="73"/>
    </location>
</feature>
<evidence type="ECO:0000256" key="3">
    <source>
        <dbReference type="ARBA" id="ARBA00022692"/>
    </source>
</evidence>
<dbReference type="GO" id="GO:1990573">
    <property type="term" value="P:potassium ion import across plasma membrane"/>
    <property type="evidence" value="ECO:0007669"/>
    <property type="project" value="TreeGrafter"/>
</dbReference>
<keyword evidence="7 9" id="KW-1133">Transmembrane helix</keyword>
<dbReference type="SUPFAM" id="SSF81653">
    <property type="entry name" value="Calcium ATPase, transduction domain A"/>
    <property type="match status" value="1"/>
</dbReference>
<comment type="subcellular location">
    <subcellularLocation>
        <location evidence="1">Cell membrane</location>
        <topology evidence="1">Multi-pass membrane protein</topology>
    </subcellularLocation>
</comment>
<evidence type="ECO:0000256" key="5">
    <source>
        <dbReference type="ARBA" id="ARBA00022840"/>
    </source>
</evidence>
<evidence type="ECO:0000256" key="4">
    <source>
        <dbReference type="ARBA" id="ARBA00022741"/>
    </source>
</evidence>
<dbReference type="GO" id="GO:0005391">
    <property type="term" value="F:P-type sodium:potassium-exchanging transporter activity"/>
    <property type="evidence" value="ECO:0007669"/>
    <property type="project" value="TreeGrafter"/>
</dbReference>
<keyword evidence="5" id="KW-0067">ATP-binding</keyword>
<dbReference type="InterPro" id="IPR050510">
    <property type="entry name" value="Cation_transp_ATPase_P-type"/>
</dbReference>
<dbReference type="GO" id="GO:0006883">
    <property type="term" value="P:intracellular sodium ion homeostasis"/>
    <property type="evidence" value="ECO:0007669"/>
    <property type="project" value="TreeGrafter"/>
</dbReference>
<dbReference type="PANTHER" id="PTHR43294:SF21">
    <property type="entry name" value="CATION TRANSPORTING ATPASE"/>
    <property type="match status" value="1"/>
</dbReference>
<dbReference type="InterPro" id="IPR006068">
    <property type="entry name" value="ATPase_P-typ_cation-transptr_C"/>
</dbReference>
<dbReference type="GO" id="GO:0005886">
    <property type="term" value="C:plasma membrane"/>
    <property type="evidence" value="ECO:0007669"/>
    <property type="project" value="UniProtKB-SubCell"/>
</dbReference>